<dbReference type="EMBL" id="JBBNAE010000008">
    <property type="protein sequence ID" value="KAK9102363.1"/>
    <property type="molecule type" value="Genomic_DNA"/>
</dbReference>
<evidence type="ECO:0000256" key="9">
    <source>
        <dbReference type="SAM" id="Phobius"/>
    </source>
</evidence>
<dbReference type="InterPro" id="IPR036770">
    <property type="entry name" value="Ankyrin_rpt-contain_sf"/>
</dbReference>
<keyword evidence="6 9" id="KW-0472">Membrane</keyword>
<sequence length="590" mass="64857">MDRRLNEAILGGDKATFLSLINEDEDHSIIDKRSHGSNNTVLHLASRFGHLELVHEIIRIRPGMVSSQNQKLETPLHEACREGHYEITMALLSAEPSLGYKLNRKNQSVLFVACSAGQRSATGIVSHLLLNYPSLLISEEEGSTTSLHSAASAGHTEVVKEILKVRPEFASTRDSQGCSPLHLACSRGHVDITKELLKLDSDLCLLQDYDGKTPLHWAAIKGRINILNEILSVNLDSIENVTNFGETILHLCVKYNQYEVTKYLVETSNISKLINATNNDGNTVLHIAASAQLLTMATFLLERTGVDVNVVNGMGLTALDVVESHPSCSENPILMQSLIRDANGRNGRDLMIPPQSPRIQTVINASSSSSSSSSSNIIVPAKRSSHERGRPRKSQPSSRDNVNPMTQNTPPRMQHHHQGRPARSNNKFYNKALESRRDTITLVAVLIATVTFTAGINPPGGIHQEGAFIGKAVMGRTTAFKVFNLCNNVALLLSLGVVVMLMSLVPLGWPALRSLSFVAYWVLFAAMLLMEVAYVSAAWVTTPATHSKGTRWELVTLSSFGGVLLFLFAVLALSWRLIRSTRQKWRQSRT</sequence>
<evidence type="ECO:0000256" key="4">
    <source>
        <dbReference type="ARBA" id="ARBA00022989"/>
    </source>
</evidence>
<dbReference type="PANTHER" id="PTHR24186">
    <property type="entry name" value="PROTEIN PHOSPHATASE 1 REGULATORY SUBUNIT"/>
    <property type="match status" value="1"/>
</dbReference>
<accession>A0AAP0F4E1</accession>
<dbReference type="Proteomes" id="UP001417504">
    <property type="component" value="Unassembled WGS sequence"/>
</dbReference>
<protein>
    <recommendedName>
        <fullName evidence="10">PGG domain-containing protein</fullName>
    </recommendedName>
</protein>
<dbReference type="Pfam" id="PF12796">
    <property type="entry name" value="Ank_2"/>
    <property type="match status" value="3"/>
</dbReference>
<evidence type="ECO:0000256" key="8">
    <source>
        <dbReference type="SAM" id="MobiDB-lite"/>
    </source>
</evidence>
<feature type="transmembrane region" description="Helical" evidence="9">
    <location>
        <begin position="489"/>
        <end position="512"/>
    </location>
</feature>
<feature type="compositionally biased region" description="Basic residues" evidence="8">
    <location>
        <begin position="383"/>
        <end position="393"/>
    </location>
</feature>
<keyword evidence="3" id="KW-0677">Repeat</keyword>
<evidence type="ECO:0000256" key="3">
    <source>
        <dbReference type="ARBA" id="ARBA00022737"/>
    </source>
</evidence>
<evidence type="ECO:0000256" key="1">
    <source>
        <dbReference type="ARBA" id="ARBA00004141"/>
    </source>
</evidence>
<proteinExistence type="predicted"/>
<dbReference type="AlphaFoldDB" id="A0AAP0F4E1"/>
<feature type="domain" description="PGG" evidence="10">
    <location>
        <begin position="431"/>
        <end position="540"/>
    </location>
</feature>
<keyword evidence="2 9" id="KW-0812">Transmembrane</keyword>
<dbReference type="Gene3D" id="1.25.40.20">
    <property type="entry name" value="Ankyrin repeat-containing domain"/>
    <property type="match status" value="3"/>
</dbReference>
<evidence type="ECO:0000256" key="6">
    <source>
        <dbReference type="ARBA" id="ARBA00023136"/>
    </source>
</evidence>
<feature type="repeat" description="ANK" evidence="7">
    <location>
        <begin position="280"/>
        <end position="313"/>
    </location>
</feature>
<feature type="transmembrane region" description="Helical" evidence="9">
    <location>
        <begin position="519"/>
        <end position="540"/>
    </location>
</feature>
<dbReference type="SMART" id="SM00248">
    <property type="entry name" value="ANK"/>
    <property type="match status" value="8"/>
</dbReference>
<dbReference type="PROSITE" id="PS50088">
    <property type="entry name" value="ANK_REPEAT"/>
    <property type="match status" value="3"/>
</dbReference>
<reference evidence="11 12" key="1">
    <citation type="submission" date="2024-01" db="EMBL/GenBank/DDBJ databases">
        <title>Genome assemblies of Stephania.</title>
        <authorList>
            <person name="Yang L."/>
        </authorList>
    </citation>
    <scope>NUCLEOTIDE SEQUENCE [LARGE SCALE GENOMIC DNA]</scope>
    <source>
        <strain evidence="11">QJT</strain>
        <tissue evidence="11">Leaf</tissue>
    </source>
</reference>
<evidence type="ECO:0000259" key="10">
    <source>
        <dbReference type="Pfam" id="PF13962"/>
    </source>
</evidence>
<evidence type="ECO:0000256" key="7">
    <source>
        <dbReference type="PROSITE-ProRule" id="PRU00023"/>
    </source>
</evidence>
<comment type="caution">
    <text evidence="11">The sequence shown here is derived from an EMBL/GenBank/DDBJ whole genome shotgun (WGS) entry which is preliminary data.</text>
</comment>
<feature type="repeat" description="ANK" evidence="7">
    <location>
        <begin position="210"/>
        <end position="236"/>
    </location>
</feature>
<organism evidence="11 12">
    <name type="scientific">Stephania japonica</name>
    <dbReference type="NCBI Taxonomy" id="461633"/>
    <lineage>
        <taxon>Eukaryota</taxon>
        <taxon>Viridiplantae</taxon>
        <taxon>Streptophyta</taxon>
        <taxon>Embryophyta</taxon>
        <taxon>Tracheophyta</taxon>
        <taxon>Spermatophyta</taxon>
        <taxon>Magnoliopsida</taxon>
        <taxon>Ranunculales</taxon>
        <taxon>Menispermaceae</taxon>
        <taxon>Menispermoideae</taxon>
        <taxon>Cissampelideae</taxon>
        <taxon>Stephania</taxon>
    </lineage>
</organism>
<evidence type="ECO:0000313" key="11">
    <source>
        <dbReference type="EMBL" id="KAK9102363.1"/>
    </source>
</evidence>
<dbReference type="InterPro" id="IPR026961">
    <property type="entry name" value="PGG_dom"/>
</dbReference>
<keyword evidence="4 9" id="KW-1133">Transmembrane helix</keyword>
<feature type="transmembrane region" description="Helical" evidence="9">
    <location>
        <begin position="560"/>
        <end position="578"/>
    </location>
</feature>
<feature type="region of interest" description="Disordered" evidence="8">
    <location>
        <begin position="363"/>
        <end position="424"/>
    </location>
</feature>
<keyword evidence="5 7" id="KW-0040">ANK repeat</keyword>
<dbReference type="SUPFAM" id="SSF48403">
    <property type="entry name" value="Ankyrin repeat"/>
    <property type="match status" value="2"/>
</dbReference>
<dbReference type="InterPro" id="IPR002110">
    <property type="entry name" value="Ankyrin_rpt"/>
</dbReference>
<comment type="subcellular location">
    <subcellularLocation>
        <location evidence="1">Membrane</location>
        <topology evidence="1">Multi-pass membrane protein</topology>
    </subcellularLocation>
</comment>
<feature type="compositionally biased region" description="Polar residues" evidence="8">
    <location>
        <begin position="394"/>
        <end position="411"/>
    </location>
</feature>
<dbReference type="GO" id="GO:0005886">
    <property type="term" value="C:plasma membrane"/>
    <property type="evidence" value="ECO:0007669"/>
    <property type="project" value="TreeGrafter"/>
</dbReference>
<dbReference type="PROSITE" id="PS50297">
    <property type="entry name" value="ANK_REP_REGION"/>
    <property type="match status" value="2"/>
</dbReference>
<gene>
    <name evidence="11" type="ORF">Sjap_019617</name>
</gene>
<evidence type="ECO:0000256" key="2">
    <source>
        <dbReference type="ARBA" id="ARBA00022692"/>
    </source>
</evidence>
<evidence type="ECO:0000256" key="5">
    <source>
        <dbReference type="ARBA" id="ARBA00023043"/>
    </source>
</evidence>
<feature type="repeat" description="ANK" evidence="7">
    <location>
        <begin position="176"/>
        <end position="208"/>
    </location>
</feature>
<evidence type="ECO:0000313" key="12">
    <source>
        <dbReference type="Proteomes" id="UP001417504"/>
    </source>
</evidence>
<name>A0AAP0F4E1_9MAGN</name>
<dbReference type="PANTHER" id="PTHR24186:SF38">
    <property type="entry name" value="ANKYRIN REPEAT FAMILY PROTEIN"/>
    <property type="match status" value="1"/>
</dbReference>
<keyword evidence="12" id="KW-1185">Reference proteome</keyword>
<dbReference type="Pfam" id="PF13962">
    <property type="entry name" value="PGG"/>
    <property type="match status" value="1"/>
</dbReference>
<feature type="compositionally biased region" description="Low complexity" evidence="8">
    <location>
        <begin position="366"/>
        <end position="375"/>
    </location>
</feature>